<organism evidence="1 3">
    <name type="scientific">Bacillus canaveralius</name>
    <dbReference type="NCBI Taxonomy" id="1403243"/>
    <lineage>
        <taxon>Bacteria</taxon>
        <taxon>Bacillati</taxon>
        <taxon>Bacillota</taxon>
        <taxon>Bacilli</taxon>
        <taxon>Bacillales</taxon>
        <taxon>Bacillaceae</taxon>
        <taxon>Bacillus</taxon>
    </lineage>
</organism>
<dbReference type="OrthoDB" id="2933559at2"/>
<evidence type="ECO:0000313" key="2">
    <source>
        <dbReference type="EMBL" id="PLR99400.1"/>
    </source>
</evidence>
<dbReference type="EMBL" id="PGVD01000015">
    <property type="protein sequence ID" value="PLR99400.1"/>
    <property type="molecule type" value="Genomic_DNA"/>
</dbReference>
<dbReference type="RefSeq" id="WP_101577730.1">
    <property type="nucleotide sequence ID" value="NZ_PGVA01000028.1"/>
</dbReference>
<evidence type="ECO:0000313" key="4">
    <source>
        <dbReference type="Proteomes" id="UP000235114"/>
    </source>
</evidence>
<dbReference type="Proteomes" id="UP000235114">
    <property type="component" value="Unassembled WGS sequence"/>
</dbReference>
<protein>
    <submittedName>
        <fullName evidence="1">Uncharacterized protein</fullName>
    </submittedName>
</protein>
<dbReference type="AlphaFoldDB" id="A0A2N5GKH2"/>
<accession>A0A2N5GKH2</accession>
<gene>
    <name evidence="1" type="ORF">CU635_12615</name>
    <name evidence="2" type="ORF">CVD25_05910</name>
</gene>
<sequence>MGLEEENTPVSIRGEDRFSRFMFGAPKNQPHKSVNDEINYMQIIEQVDHIVESVKELKPLLNMVTPVVKKYFPKK</sequence>
<comment type="caution">
    <text evidence="1">The sequence shown here is derived from an EMBL/GenBank/DDBJ whole genome shotgun (WGS) entry which is preliminary data.</text>
</comment>
<reference evidence="1 3" key="1">
    <citation type="submission" date="2017-11" db="EMBL/GenBank/DDBJ databases">
        <title>Comparitive Functional Genomics of Dry Heat Resistant strains isolated from the Viking Spacecraft.</title>
        <authorList>
            <person name="Seuylemezian A."/>
            <person name="Cooper K."/>
            <person name="Vaishampayan P."/>
        </authorList>
    </citation>
    <scope>NUCLEOTIDE SEQUENCE [LARGE SCALE GENOMIC DNA]</scope>
    <source>
        <strain evidence="1 3">M4.6</strain>
    </source>
</reference>
<dbReference type="Proteomes" id="UP000234951">
    <property type="component" value="Unassembled WGS sequence"/>
</dbReference>
<reference evidence="2 4" key="2">
    <citation type="submission" date="2017-12" db="EMBL/GenBank/DDBJ databases">
        <title>Comparative Functional Genomics of Dry Heat Resistant strains isolated from the Viking Spacecraft.</title>
        <authorList>
            <person name="Seuylemezian A."/>
            <person name="Cooper K."/>
            <person name="Vaishampayan P."/>
        </authorList>
    </citation>
    <scope>NUCLEOTIDE SEQUENCE [LARGE SCALE GENOMIC DNA]</scope>
    <source>
        <strain evidence="2 4">ATCC 29669</strain>
    </source>
</reference>
<dbReference type="EMBL" id="PGVA01000028">
    <property type="protein sequence ID" value="PLR82014.1"/>
    <property type="molecule type" value="Genomic_DNA"/>
</dbReference>
<evidence type="ECO:0000313" key="1">
    <source>
        <dbReference type="EMBL" id="PLR82014.1"/>
    </source>
</evidence>
<evidence type="ECO:0000313" key="3">
    <source>
        <dbReference type="Proteomes" id="UP000234951"/>
    </source>
</evidence>
<keyword evidence="4" id="KW-1185">Reference proteome</keyword>
<proteinExistence type="predicted"/>
<name>A0A2N5GKH2_9BACI</name>